<dbReference type="Gene3D" id="2.60.120.460">
    <property type="entry name" value="YjbQ-like"/>
    <property type="match status" value="1"/>
</dbReference>
<comment type="caution">
    <text evidence="2">The sequence shown here is derived from an EMBL/GenBank/DDBJ whole genome shotgun (WGS) entry which is preliminary data.</text>
</comment>
<name>K6YTI0_9ALTE</name>
<organism evidence="2 3">
    <name type="scientific">Paraglaciecola arctica BSs20135</name>
    <dbReference type="NCBI Taxonomy" id="493475"/>
    <lineage>
        <taxon>Bacteria</taxon>
        <taxon>Pseudomonadati</taxon>
        <taxon>Pseudomonadota</taxon>
        <taxon>Gammaproteobacteria</taxon>
        <taxon>Alteromonadales</taxon>
        <taxon>Alteromonadaceae</taxon>
        <taxon>Paraglaciecola</taxon>
    </lineage>
</organism>
<dbReference type="Pfam" id="PF01894">
    <property type="entry name" value="YjbQ"/>
    <property type="match status" value="1"/>
</dbReference>
<comment type="similarity">
    <text evidence="1">Belongs to the UPF0047 family.</text>
</comment>
<sequence>MWIQESIVLSPKSRGYHLITNEVIDQLEGLRQVKVGLLHLFIQHTSASLSINENADPTVRQDLETHINKMVPENMAYYLHDYEGADDMPAHIKASLLGNNLTIPIVGGALGLGQWQGIILGEHRVRATSRHLMVTICGE</sequence>
<evidence type="ECO:0000313" key="2">
    <source>
        <dbReference type="EMBL" id="GAC20013.1"/>
    </source>
</evidence>
<dbReference type="PIRSF" id="PIRSF004681">
    <property type="entry name" value="UCP004681"/>
    <property type="match status" value="1"/>
</dbReference>
<proteinExistence type="inferred from homology"/>
<gene>
    <name evidence="2" type="ORF">GARC_3050</name>
</gene>
<dbReference type="InterPro" id="IPR035917">
    <property type="entry name" value="YjbQ-like_sf"/>
</dbReference>
<reference evidence="2 3" key="1">
    <citation type="journal article" date="2017" name="Antonie Van Leeuwenhoek">
        <title>Rhizobium rhizosphaerae sp. nov., a novel species isolated from rice rhizosphere.</title>
        <authorList>
            <person name="Zhao J.J."/>
            <person name="Zhang J."/>
            <person name="Zhang R.J."/>
            <person name="Zhang C.W."/>
            <person name="Yin H.Q."/>
            <person name="Zhang X.X."/>
        </authorList>
    </citation>
    <scope>NUCLEOTIDE SEQUENCE [LARGE SCALE GENOMIC DNA]</scope>
    <source>
        <strain evidence="2 3">BSs20135</strain>
    </source>
</reference>
<dbReference type="InterPro" id="IPR001602">
    <property type="entry name" value="UPF0047_YjbQ-like"/>
</dbReference>
<evidence type="ECO:0000256" key="1">
    <source>
        <dbReference type="ARBA" id="ARBA00005534"/>
    </source>
</evidence>
<dbReference type="RefSeq" id="WP_007621506.1">
    <property type="nucleotide sequence ID" value="NZ_BAEO01000044.1"/>
</dbReference>
<dbReference type="NCBIfam" id="TIGR00149">
    <property type="entry name" value="TIGR00149_YjbQ"/>
    <property type="match status" value="1"/>
</dbReference>
<dbReference type="SUPFAM" id="SSF111038">
    <property type="entry name" value="YjbQ-like"/>
    <property type="match status" value="1"/>
</dbReference>
<protein>
    <submittedName>
        <fullName evidence="2">Uncharacterized protein</fullName>
    </submittedName>
</protein>
<keyword evidence="3" id="KW-1185">Reference proteome</keyword>
<dbReference type="STRING" id="493475.GARC_3050"/>
<dbReference type="Proteomes" id="UP000006327">
    <property type="component" value="Unassembled WGS sequence"/>
</dbReference>
<accession>K6YTI0</accession>
<dbReference type="PANTHER" id="PTHR30615:SF8">
    <property type="entry name" value="UPF0047 PROTEIN C4A8.02C"/>
    <property type="match status" value="1"/>
</dbReference>
<dbReference type="eggNOG" id="COG0432">
    <property type="taxonomic scope" value="Bacteria"/>
</dbReference>
<dbReference type="EMBL" id="BAEO01000044">
    <property type="protein sequence ID" value="GAC20013.1"/>
    <property type="molecule type" value="Genomic_DNA"/>
</dbReference>
<dbReference type="OrthoDB" id="9801725at2"/>
<evidence type="ECO:0000313" key="3">
    <source>
        <dbReference type="Proteomes" id="UP000006327"/>
    </source>
</evidence>
<dbReference type="PANTHER" id="PTHR30615">
    <property type="entry name" value="UNCHARACTERIZED PROTEIN YJBQ-RELATED"/>
    <property type="match status" value="1"/>
</dbReference>
<dbReference type="AlphaFoldDB" id="K6YTI0"/>